<dbReference type="OrthoDB" id="818396at2"/>
<dbReference type="RefSeq" id="WP_086542475.1">
    <property type="nucleotide sequence ID" value="NZ_MSSW01000048.1"/>
</dbReference>
<reference evidence="1 2" key="1">
    <citation type="submission" date="2018-08" db="EMBL/GenBank/DDBJ databases">
        <title>Genomic Encyclopedia of Archaeal and Bacterial Type Strains, Phase II (KMG-II): from individual species to whole genera.</title>
        <authorList>
            <person name="Goeker M."/>
        </authorList>
    </citation>
    <scope>NUCLEOTIDE SEQUENCE [LARGE SCALE GENOMIC DNA]</scope>
    <source>
        <strain evidence="1 2">DSM 15986</strain>
    </source>
</reference>
<dbReference type="Proteomes" id="UP000256405">
    <property type="component" value="Unassembled WGS sequence"/>
</dbReference>
<comment type="caution">
    <text evidence="1">The sequence shown here is derived from an EMBL/GenBank/DDBJ whole genome shotgun (WGS) entry which is preliminary data.</text>
</comment>
<evidence type="ECO:0000313" key="1">
    <source>
        <dbReference type="EMBL" id="REG85465.1"/>
    </source>
</evidence>
<name>A0A3E0DQR6_9BACT</name>
<dbReference type="EMBL" id="QUNF01000013">
    <property type="protein sequence ID" value="REG85465.1"/>
    <property type="molecule type" value="Genomic_DNA"/>
</dbReference>
<protein>
    <submittedName>
        <fullName evidence="1">6-bladed beta-propeller protein</fullName>
    </submittedName>
</protein>
<dbReference type="PROSITE" id="PS51257">
    <property type="entry name" value="PROKAR_LIPOPROTEIN"/>
    <property type="match status" value="1"/>
</dbReference>
<keyword evidence="2" id="KW-1185">Reference proteome</keyword>
<gene>
    <name evidence="1" type="ORF">C8N25_113157</name>
</gene>
<proteinExistence type="predicted"/>
<evidence type="ECO:0000313" key="2">
    <source>
        <dbReference type="Proteomes" id="UP000256405"/>
    </source>
</evidence>
<organism evidence="1 2">
    <name type="scientific">Algoriphagus antarcticus</name>
    <dbReference type="NCBI Taxonomy" id="238540"/>
    <lineage>
        <taxon>Bacteria</taxon>
        <taxon>Pseudomonadati</taxon>
        <taxon>Bacteroidota</taxon>
        <taxon>Cytophagia</taxon>
        <taxon>Cytophagales</taxon>
        <taxon>Cyclobacteriaceae</taxon>
        <taxon>Algoriphagus</taxon>
    </lineage>
</organism>
<sequence length="372" mass="43268">MKKIFFLIFLVILGCDLDKHEINKNTITIRITESSDNLELKKVRLLRLQSNSFALASRMDKVMFLENRIIVLDKLRENTIFIYDIEGEFINHIHRVGEGPGEYKNVENVFWNSFTNELVLIPMDYRKKLYFDWDGNFLREEFYEEQIEYADLVFLENGELVVNYSSMNAEDNFAIYQNGETKLTGFPYNPLLDDSPLNYRSVLSKIDEDDYLLTLGLRDTLYSVNIDQLFIVPKYKLDFGNELSFKDFNNLPNPLKYFMENDIYIGVMDLFQNETFISFSTLHSTGLQGRIYSKQTGKSYSTQELIENEVGHLGFEGILGITPQNEFAAVLSSGESGKWDFSLNPSLEKQFADFGQVDKEELILMLFDLDED</sequence>
<dbReference type="AlphaFoldDB" id="A0A3E0DQR6"/>
<accession>A0A3E0DQR6</accession>
<dbReference type="Pfam" id="PF17170">
    <property type="entry name" value="DUF5128"/>
    <property type="match status" value="1"/>
</dbReference>